<keyword evidence="5" id="KW-0408">Iron</keyword>
<dbReference type="GO" id="GO:0016706">
    <property type="term" value="F:2-oxoglutarate-dependent dioxygenase activity"/>
    <property type="evidence" value="ECO:0007669"/>
    <property type="project" value="TreeGrafter"/>
</dbReference>
<dbReference type="GO" id="GO:0046872">
    <property type="term" value="F:metal ion binding"/>
    <property type="evidence" value="ECO:0007669"/>
    <property type="project" value="UniProtKB-KW"/>
</dbReference>
<feature type="compositionally biased region" description="Polar residues" evidence="6">
    <location>
        <begin position="280"/>
        <end position="292"/>
    </location>
</feature>
<feature type="domain" description="TauD/TfdA-like" evidence="7">
    <location>
        <begin position="18"/>
        <end position="263"/>
    </location>
</feature>
<reference evidence="8 9" key="1">
    <citation type="journal article" date="2011" name="J. Bacteriol.">
        <title>Draft genome sequence of the marine bacterium Streptomyces griseoaurantiacus M045, which produces novel manumycin-type antibiotics with a pABA core component.</title>
        <authorList>
            <person name="Li F."/>
            <person name="Jiang P."/>
            <person name="Zheng H."/>
            <person name="Wang S."/>
            <person name="Zhao G."/>
            <person name="Qin S."/>
            <person name="Liu Z."/>
        </authorList>
    </citation>
    <scope>NUCLEOTIDE SEQUENCE [LARGE SCALE GENOMIC DNA]</scope>
    <source>
        <strain evidence="8 9">M045</strain>
    </source>
</reference>
<evidence type="ECO:0000256" key="3">
    <source>
        <dbReference type="ARBA" id="ARBA00022964"/>
    </source>
</evidence>
<keyword evidence="2" id="KW-0479">Metal-binding</keyword>
<dbReference type="eggNOG" id="COG2175">
    <property type="taxonomic scope" value="Bacteria"/>
</dbReference>
<dbReference type="InterPro" id="IPR042098">
    <property type="entry name" value="TauD-like_sf"/>
</dbReference>
<gene>
    <name evidence="8" type="ORF">SGM_1131</name>
</gene>
<dbReference type="AlphaFoldDB" id="F3NDB7"/>
<evidence type="ECO:0000313" key="8">
    <source>
        <dbReference type="EMBL" id="EGG48554.1"/>
    </source>
</evidence>
<protein>
    <submittedName>
        <fullName evidence="8">Alpha-ketoglutarate-dependent taurine dioxygenase</fullName>
    </submittedName>
</protein>
<dbReference type="InterPro" id="IPR003819">
    <property type="entry name" value="TauD/TfdA-like"/>
</dbReference>
<evidence type="ECO:0000256" key="2">
    <source>
        <dbReference type="ARBA" id="ARBA00022723"/>
    </source>
</evidence>
<dbReference type="Proteomes" id="UP000003022">
    <property type="component" value="Unassembled WGS sequence"/>
</dbReference>
<keyword evidence="9" id="KW-1185">Reference proteome</keyword>
<comment type="caution">
    <text evidence="8">The sequence shown here is derived from an EMBL/GenBank/DDBJ whole genome shotgun (WGS) entry which is preliminary data.</text>
</comment>
<keyword evidence="3 8" id="KW-0223">Dioxygenase</keyword>
<dbReference type="InterPro" id="IPR051323">
    <property type="entry name" value="AtsK-like"/>
</dbReference>
<evidence type="ECO:0000313" key="9">
    <source>
        <dbReference type="Proteomes" id="UP000003022"/>
    </source>
</evidence>
<evidence type="ECO:0000256" key="5">
    <source>
        <dbReference type="ARBA" id="ARBA00023004"/>
    </source>
</evidence>
<dbReference type="STRING" id="996637.SGM_1131"/>
<keyword evidence="4" id="KW-0560">Oxidoreductase</keyword>
<dbReference type="GO" id="GO:0005737">
    <property type="term" value="C:cytoplasm"/>
    <property type="evidence" value="ECO:0007669"/>
    <property type="project" value="TreeGrafter"/>
</dbReference>
<evidence type="ECO:0000256" key="6">
    <source>
        <dbReference type="SAM" id="MobiDB-lite"/>
    </source>
</evidence>
<dbReference type="Gene3D" id="3.60.130.10">
    <property type="entry name" value="Clavaminate synthase-like"/>
    <property type="match status" value="1"/>
</dbReference>
<feature type="region of interest" description="Disordered" evidence="6">
    <location>
        <begin position="269"/>
        <end position="292"/>
    </location>
</feature>
<accession>F3NDB7</accession>
<dbReference type="PANTHER" id="PTHR30468:SF1">
    <property type="entry name" value="ALPHA-KETOGLUTARATE-DEPENDENT SULFONATE DIOXYGENASE"/>
    <property type="match status" value="1"/>
</dbReference>
<evidence type="ECO:0000259" key="7">
    <source>
        <dbReference type="Pfam" id="PF02668"/>
    </source>
</evidence>
<evidence type="ECO:0000256" key="4">
    <source>
        <dbReference type="ARBA" id="ARBA00023002"/>
    </source>
</evidence>
<comment type="similarity">
    <text evidence="1">Belongs to the TfdA dioxygenase family.</text>
</comment>
<dbReference type="PANTHER" id="PTHR30468">
    <property type="entry name" value="ALPHA-KETOGLUTARATE-DEPENDENT SULFONATE DIOXYGENASE"/>
    <property type="match status" value="1"/>
</dbReference>
<dbReference type="Pfam" id="PF02668">
    <property type="entry name" value="TauD"/>
    <property type="match status" value="1"/>
</dbReference>
<name>F3NDB7_9ACTN</name>
<sequence length="292" mass="32775">MRPGEGDVVMTNDGTRFEVRPMSGALGAEVRGVPLDRMTEADFEAVRDLLLEHLVLFFPDAAGLAPEAHKEFGRWFGELEVHPFLPKLPGHEELVVLDSEQGAKADVWHTDVTFSPSPPLASVLQLVESPPAGGDTMWSNQYLAYEAVSAPLREMLDGLTAVHVFEHPSMPFRGEAEHPVVRTHPETGRRSLYVNRLFTRRIAQLAPGESDALLRYLFELSESPQRVCRYHWRPGALAMWDNRATQHYAVNDYTGRRVGWRVTVLGDKPEGEEPRWPHWSSGTEGDSAESTR</sequence>
<dbReference type="SUPFAM" id="SSF51197">
    <property type="entry name" value="Clavaminate synthase-like"/>
    <property type="match status" value="1"/>
</dbReference>
<evidence type="ECO:0000256" key="1">
    <source>
        <dbReference type="ARBA" id="ARBA00005896"/>
    </source>
</evidence>
<organism evidence="8 9">
    <name type="scientific">Streptomyces griseoaurantiacus M045</name>
    <dbReference type="NCBI Taxonomy" id="996637"/>
    <lineage>
        <taxon>Bacteria</taxon>
        <taxon>Bacillati</taxon>
        <taxon>Actinomycetota</taxon>
        <taxon>Actinomycetes</taxon>
        <taxon>Kitasatosporales</taxon>
        <taxon>Streptomycetaceae</taxon>
        <taxon>Streptomyces</taxon>
        <taxon>Streptomyces aurantiacus group</taxon>
    </lineage>
</organism>
<dbReference type="EMBL" id="AEYX01000021">
    <property type="protein sequence ID" value="EGG48554.1"/>
    <property type="molecule type" value="Genomic_DNA"/>
</dbReference>
<proteinExistence type="inferred from homology"/>